<accession>A0A420Y0C3</accession>
<dbReference type="EMBL" id="QVQW01000076">
    <property type="protein sequence ID" value="RKU41377.1"/>
    <property type="molecule type" value="Genomic_DNA"/>
</dbReference>
<evidence type="ECO:0000259" key="1">
    <source>
        <dbReference type="Pfam" id="PF12697"/>
    </source>
</evidence>
<dbReference type="STRING" id="177199.A0A420Y0C3"/>
<dbReference type="GO" id="GO:0016020">
    <property type="term" value="C:membrane"/>
    <property type="evidence" value="ECO:0007669"/>
    <property type="project" value="TreeGrafter"/>
</dbReference>
<dbReference type="InterPro" id="IPR050266">
    <property type="entry name" value="AB_hydrolase_sf"/>
</dbReference>
<dbReference type="GO" id="GO:0047372">
    <property type="term" value="F:monoacylglycerol lipase activity"/>
    <property type="evidence" value="ECO:0007669"/>
    <property type="project" value="TreeGrafter"/>
</dbReference>
<dbReference type="AlphaFoldDB" id="A0A420Y0C3"/>
<dbReference type="InterPro" id="IPR000073">
    <property type="entry name" value="AB_hydrolase_1"/>
</dbReference>
<dbReference type="SUPFAM" id="SSF53474">
    <property type="entry name" value="alpha/beta-Hydrolases"/>
    <property type="match status" value="1"/>
</dbReference>
<evidence type="ECO:0000313" key="3">
    <source>
        <dbReference type="Proteomes" id="UP000275385"/>
    </source>
</evidence>
<proteinExistence type="predicted"/>
<sequence>MPFAQLSDKKLFYTWRPAKVGSKQAGTTILFIHGLGSSSSFYETVIPSLVEAGFGCLALDTHGCGLSKLTTRQQDPVSIARDAEQLLSTMAIDVRHTIVVGHSMGCMVASEMASHGSYAGVVLIGAINPGPKYRDAFEKRIMTVTANGMEPMADTIPTMATGSRSVSVHHAFIRALLLSQNPEGYVSLCNAIISATQPDYSAIKCPVLVVSGEEDKTASLDDSKEIITRLGTDPKRVQLEILKGVGHWHCIEAADEVAALLAKFEGDLP</sequence>
<dbReference type="GO" id="GO:0046464">
    <property type="term" value="P:acylglycerol catabolic process"/>
    <property type="evidence" value="ECO:0007669"/>
    <property type="project" value="TreeGrafter"/>
</dbReference>
<dbReference type="InterPro" id="IPR029058">
    <property type="entry name" value="AB_hydrolase_fold"/>
</dbReference>
<gene>
    <name evidence="2" type="ORF">DL546_003773</name>
</gene>
<dbReference type="PANTHER" id="PTHR43798:SF5">
    <property type="entry name" value="MONOACYLGLYCEROL LIPASE ABHD6"/>
    <property type="match status" value="1"/>
</dbReference>
<feature type="domain" description="AB hydrolase-1" evidence="1">
    <location>
        <begin position="29"/>
        <end position="259"/>
    </location>
</feature>
<protein>
    <recommendedName>
        <fullName evidence="1">AB hydrolase-1 domain-containing protein</fullName>
    </recommendedName>
</protein>
<organism evidence="2 3">
    <name type="scientific">Coniochaeta pulveracea</name>
    <dbReference type="NCBI Taxonomy" id="177199"/>
    <lineage>
        <taxon>Eukaryota</taxon>
        <taxon>Fungi</taxon>
        <taxon>Dikarya</taxon>
        <taxon>Ascomycota</taxon>
        <taxon>Pezizomycotina</taxon>
        <taxon>Sordariomycetes</taxon>
        <taxon>Sordariomycetidae</taxon>
        <taxon>Coniochaetales</taxon>
        <taxon>Coniochaetaceae</taxon>
        <taxon>Coniochaeta</taxon>
    </lineage>
</organism>
<keyword evidence="3" id="KW-1185">Reference proteome</keyword>
<evidence type="ECO:0000313" key="2">
    <source>
        <dbReference type="EMBL" id="RKU41377.1"/>
    </source>
</evidence>
<reference evidence="2 3" key="1">
    <citation type="submission" date="2018-08" db="EMBL/GenBank/DDBJ databases">
        <title>Draft genome of the lignicolous fungus Coniochaeta pulveracea.</title>
        <authorList>
            <person name="Borstlap C.J."/>
            <person name="De Witt R.N."/>
            <person name="Botha A."/>
            <person name="Volschenk H."/>
        </authorList>
    </citation>
    <scope>NUCLEOTIDE SEQUENCE [LARGE SCALE GENOMIC DNA]</scope>
    <source>
        <strain evidence="2 3">CAB683</strain>
    </source>
</reference>
<dbReference type="Gene3D" id="3.40.50.1820">
    <property type="entry name" value="alpha/beta hydrolase"/>
    <property type="match status" value="1"/>
</dbReference>
<dbReference type="PANTHER" id="PTHR43798">
    <property type="entry name" value="MONOACYLGLYCEROL LIPASE"/>
    <property type="match status" value="1"/>
</dbReference>
<dbReference type="Pfam" id="PF12697">
    <property type="entry name" value="Abhydrolase_6"/>
    <property type="match status" value="1"/>
</dbReference>
<name>A0A420Y0C3_9PEZI</name>
<dbReference type="OrthoDB" id="2498029at2759"/>
<dbReference type="Proteomes" id="UP000275385">
    <property type="component" value="Unassembled WGS sequence"/>
</dbReference>
<comment type="caution">
    <text evidence="2">The sequence shown here is derived from an EMBL/GenBank/DDBJ whole genome shotgun (WGS) entry which is preliminary data.</text>
</comment>